<dbReference type="EMBL" id="BBIO01000008">
    <property type="protein sequence ID" value="GAK45360.1"/>
    <property type="molecule type" value="Genomic_DNA"/>
</dbReference>
<evidence type="ECO:0000313" key="3">
    <source>
        <dbReference type="EMBL" id="GAK45360.1"/>
    </source>
</evidence>
<name>A0A081BBE2_9HYPH</name>
<dbReference type="Pfam" id="PF01370">
    <property type="entry name" value="Epimerase"/>
    <property type="match status" value="1"/>
</dbReference>
<dbReference type="SUPFAM" id="SSF51735">
    <property type="entry name" value="NAD(P)-binding Rossmann-fold domains"/>
    <property type="match status" value="1"/>
</dbReference>
<organism evidence="3 4">
    <name type="scientific">Tepidicaulis marinus</name>
    <dbReference type="NCBI Taxonomy" id="1333998"/>
    <lineage>
        <taxon>Bacteria</taxon>
        <taxon>Pseudomonadati</taxon>
        <taxon>Pseudomonadota</taxon>
        <taxon>Alphaproteobacteria</taxon>
        <taxon>Hyphomicrobiales</taxon>
        <taxon>Parvibaculaceae</taxon>
        <taxon>Tepidicaulis</taxon>
    </lineage>
</organism>
<evidence type="ECO:0000313" key="4">
    <source>
        <dbReference type="Proteomes" id="UP000028702"/>
    </source>
</evidence>
<dbReference type="InterPro" id="IPR001509">
    <property type="entry name" value="Epimerase_deHydtase"/>
</dbReference>
<feature type="domain" description="NAD-dependent epimerase/dehydratase" evidence="2">
    <location>
        <begin position="94"/>
        <end position="213"/>
    </location>
</feature>
<evidence type="ECO:0000259" key="2">
    <source>
        <dbReference type="Pfam" id="PF01370"/>
    </source>
</evidence>
<dbReference type="Proteomes" id="UP000028702">
    <property type="component" value="Unassembled WGS sequence"/>
</dbReference>
<proteinExistence type="predicted"/>
<accession>A0A081BBE2</accession>
<keyword evidence="4" id="KW-1185">Reference proteome</keyword>
<dbReference type="RefSeq" id="WP_045446194.1">
    <property type="nucleotide sequence ID" value="NZ_BBIO01000008.1"/>
</dbReference>
<dbReference type="Gene3D" id="3.40.50.720">
    <property type="entry name" value="NAD(P)-binding Rossmann-like Domain"/>
    <property type="match status" value="1"/>
</dbReference>
<comment type="caution">
    <text evidence="3">The sequence shown here is derived from an EMBL/GenBank/DDBJ whole genome shotgun (WGS) entry which is preliminary data.</text>
</comment>
<gene>
    <name evidence="3" type="ORF">M2A_1859</name>
</gene>
<sequence>MPQKRLFCVGFGFSAAHLAGLLLKEGWSVAGTCRSQEKKARLEKDGIEAFVFSPDEPLKAGALKGATHLLASAPPEEAGDPFLRRHEEMALEAAQSLEWAGYLSTTGVYGDRQGGWVDEESALMPDTARGKKRLAAEKDWLAFGEKSGVPVQLFRLAGIYGPYRNQLTSLKEGKARRIVKPGQVFSRIHVEDIARILKASIAAPHAGAAYNVCDDEAAPPQDVIAYAAELLGRAPPPEIPFEDADLSPMARSFYEDSKRVSNRRIKEELGVTLRYPTYREGLKALLDAGAY</sequence>
<dbReference type="eggNOG" id="COG0451">
    <property type="taxonomic scope" value="Bacteria"/>
</dbReference>
<dbReference type="STRING" id="1333998.M2A_1859"/>
<dbReference type="AlphaFoldDB" id="A0A081BBE2"/>
<dbReference type="PANTHER" id="PTHR43574">
    <property type="entry name" value="EPIMERASE-RELATED"/>
    <property type="match status" value="1"/>
</dbReference>
<reference evidence="3 4" key="1">
    <citation type="submission" date="2014-07" db="EMBL/GenBank/DDBJ databases">
        <title>Tepidicaulis marinum gen. nov., sp. nov., a novel marine bacterium denitrifying nitrate to nitrous oxide strictly under microaerobic conditions.</title>
        <authorList>
            <person name="Takeuchi M."/>
            <person name="Yamagishi T."/>
            <person name="Kamagata Y."/>
            <person name="Oshima K."/>
            <person name="Hattori M."/>
            <person name="Katayama T."/>
            <person name="Hanada S."/>
            <person name="Tamaki H."/>
            <person name="Marumo K."/>
            <person name="Maeda H."/>
            <person name="Nedachi M."/>
            <person name="Iwasaki W."/>
            <person name="Suwa Y."/>
            <person name="Sakata S."/>
        </authorList>
    </citation>
    <scope>NUCLEOTIDE SEQUENCE [LARGE SCALE GENOMIC DNA]</scope>
    <source>
        <strain evidence="3 4">MA2</strain>
    </source>
</reference>
<dbReference type="InterPro" id="IPR036291">
    <property type="entry name" value="NAD(P)-bd_dom_sf"/>
</dbReference>
<keyword evidence="1" id="KW-0520">NAD</keyword>
<evidence type="ECO:0000256" key="1">
    <source>
        <dbReference type="ARBA" id="ARBA00023027"/>
    </source>
</evidence>
<dbReference type="CDD" id="cd05266">
    <property type="entry name" value="SDR_a4"/>
    <property type="match status" value="1"/>
</dbReference>
<protein>
    <submittedName>
        <fullName evidence="3">NAD-dependent epimerase/dehydratase</fullName>
    </submittedName>
</protein>